<comment type="caution">
    <text evidence="2">The sequence shown here is derived from an EMBL/GenBank/DDBJ whole genome shotgun (WGS) entry which is preliminary data.</text>
</comment>
<accession>A0A6A1RT19</accession>
<dbReference type="EMBL" id="JAHWXT010000003">
    <property type="protein sequence ID" value="MCF0264996.1"/>
    <property type="molecule type" value="Genomic_DNA"/>
</dbReference>
<feature type="domain" description="Surface-adhesin protein E-like" evidence="1">
    <location>
        <begin position="30"/>
        <end position="108"/>
    </location>
</feature>
<dbReference type="RefSeq" id="WP_004718586.1">
    <property type="nucleotide sequence ID" value="NZ_BBRY01000006.1"/>
</dbReference>
<protein>
    <recommendedName>
        <fullName evidence="1">Surface-adhesin protein E-like domain-containing protein</fullName>
    </recommendedName>
</protein>
<proteinExistence type="predicted"/>
<dbReference type="AlphaFoldDB" id="A0A6A1RT19"/>
<evidence type="ECO:0000313" key="3">
    <source>
        <dbReference type="Proteomes" id="UP000887320"/>
    </source>
</evidence>
<sequence length="148" mass="16797">MKSLIPLIFFFICSNLYAYQPKLMLLGSLENKGESFIDVNAHQKIRDSFKQAVIYEKYANPIKDEQGATYQSVIKQLIVDCTGKTIAIRGADYFAGKTSNSKLVKKFDDITLSHDGETGAAFYSFDDLEFKALNQDKFYNKIYANTCK</sequence>
<dbReference type="Pfam" id="PF16747">
    <property type="entry name" value="Adhesin_E"/>
    <property type="match status" value="1"/>
</dbReference>
<organism evidence="2 3">
    <name type="scientific">Acinetobacter guillouiae</name>
    <name type="common">Acinetobacter genomosp. 11</name>
    <dbReference type="NCBI Taxonomy" id="106649"/>
    <lineage>
        <taxon>Bacteria</taxon>
        <taxon>Pseudomonadati</taxon>
        <taxon>Pseudomonadota</taxon>
        <taxon>Gammaproteobacteria</taxon>
        <taxon>Moraxellales</taxon>
        <taxon>Moraxellaceae</taxon>
        <taxon>Acinetobacter</taxon>
    </lineage>
</organism>
<name>A0A6A1RT19_ACIGI</name>
<dbReference type="Proteomes" id="UP000887320">
    <property type="component" value="Unassembled WGS sequence"/>
</dbReference>
<evidence type="ECO:0000313" key="2">
    <source>
        <dbReference type="EMBL" id="MCF0264996.1"/>
    </source>
</evidence>
<gene>
    <name evidence="2" type="ORF">KW868_11095</name>
</gene>
<dbReference type="InterPro" id="IPR031939">
    <property type="entry name" value="Adhesin_E-like"/>
</dbReference>
<evidence type="ECO:0000259" key="1">
    <source>
        <dbReference type="Pfam" id="PF16747"/>
    </source>
</evidence>
<reference evidence="2" key="1">
    <citation type="submission" date="2021-07" db="EMBL/GenBank/DDBJ databases">
        <authorList>
            <person name="Fernandez M."/>
            <person name="Pereira P."/>
            <person name="Torres Tejerizo G.A."/>
            <person name="Gonzalez P."/>
            <person name="Agostini E."/>
        </authorList>
    </citation>
    <scope>NUCLEOTIDE SEQUENCE</scope>
    <source>
        <strain evidence="2">SFC 500-1A</strain>
    </source>
</reference>